<dbReference type="InterPro" id="IPR008831">
    <property type="entry name" value="Mediator_Med31"/>
</dbReference>
<dbReference type="GO" id="GO:0003712">
    <property type="term" value="F:transcription coregulator activity"/>
    <property type="evidence" value="ECO:0007669"/>
    <property type="project" value="InterPro"/>
</dbReference>
<comment type="similarity">
    <text evidence="2 8">Belongs to the Mediator complex subunit 31 family.</text>
</comment>
<keyword evidence="6 8" id="KW-0804">Transcription</keyword>
<keyword evidence="5 8" id="KW-0010">Activator</keyword>
<sequence>MATPKIENNNNQLEQSGESENHPDIEQRFQVELEFVQCLANPWYLNFLAQQSYFEQKEFVNYLKYLKYWKRPEYAKFIIYPHCLYFLDLLQHEEFRQSIKSIDAATFIHSRQYYHWLYSNRPKVDEAKNNEQENNDQSQADNENMAVKSEANTATLS</sequence>
<evidence type="ECO:0000256" key="9">
    <source>
        <dbReference type="SAM" id="MobiDB-lite"/>
    </source>
</evidence>
<evidence type="ECO:0000256" key="1">
    <source>
        <dbReference type="ARBA" id="ARBA00004123"/>
    </source>
</evidence>
<keyword evidence="11" id="KW-1185">Reference proteome</keyword>
<feature type="compositionally biased region" description="Polar residues" evidence="9">
    <location>
        <begin position="1"/>
        <end position="18"/>
    </location>
</feature>
<evidence type="ECO:0000256" key="7">
    <source>
        <dbReference type="ARBA" id="ARBA00023242"/>
    </source>
</evidence>
<keyword evidence="4 8" id="KW-0805">Transcription regulation</keyword>
<name>A0A137PIQ0_CONC2</name>
<evidence type="ECO:0000256" key="2">
    <source>
        <dbReference type="ARBA" id="ARBA00006378"/>
    </source>
</evidence>
<dbReference type="GO" id="GO:0006355">
    <property type="term" value="P:regulation of DNA-templated transcription"/>
    <property type="evidence" value="ECO:0007669"/>
    <property type="project" value="InterPro"/>
</dbReference>
<dbReference type="InterPro" id="IPR038089">
    <property type="entry name" value="Med31_sf"/>
</dbReference>
<dbReference type="STRING" id="796925.A0A137PIQ0"/>
<evidence type="ECO:0000256" key="8">
    <source>
        <dbReference type="RuleBase" id="RU364129"/>
    </source>
</evidence>
<dbReference type="AlphaFoldDB" id="A0A137PIQ0"/>
<dbReference type="OrthoDB" id="10257739at2759"/>
<comment type="subunit">
    <text evidence="8">Component of the Mediator complex.</text>
</comment>
<evidence type="ECO:0000313" key="11">
    <source>
        <dbReference type="Proteomes" id="UP000070444"/>
    </source>
</evidence>
<organism evidence="10 11">
    <name type="scientific">Conidiobolus coronatus (strain ATCC 28846 / CBS 209.66 / NRRL 28638)</name>
    <name type="common">Delacroixia coronata</name>
    <dbReference type="NCBI Taxonomy" id="796925"/>
    <lineage>
        <taxon>Eukaryota</taxon>
        <taxon>Fungi</taxon>
        <taxon>Fungi incertae sedis</taxon>
        <taxon>Zoopagomycota</taxon>
        <taxon>Entomophthoromycotina</taxon>
        <taxon>Entomophthoromycetes</taxon>
        <taxon>Entomophthorales</taxon>
        <taxon>Ancylistaceae</taxon>
        <taxon>Conidiobolus</taxon>
    </lineage>
</organism>
<evidence type="ECO:0000256" key="6">
    <source>
        <dbReference type="ARBA" id="ARBA00023163"/>
    </source>
</evidence>
<accession>A0A137PIQ0</accession>
<dbReference type="Gene3D" id="1.10.10.1340">
    <property type="entry name" value="Mediator of RNA polymerase II, submodule Med31 (Soh1)"/>
    <property type="match status" value="1"/>
</dbReference>
<reference evidence="10 11" key="1">
    <citation type="journal article" date="2015" name="Genome Biol. Evol.">
        <title>Phylogenomic analyses indicate that early fungi evolved digesting cell walls of algal ancestors of land plants.</title>
        <authorList>
            <person name="Chang Y."/>
            <person name="Wang S."/>
            <person name="Sekimoto S."/>
            <person name="Aerts A.L."/>
            <person name="Choi C."/>
            <person name="Clum A."/>
            <person name="LaButti K.M."/>
            <person name="Lindquist E.A."/>
            <person name="Yee Ngan C."/>
            <person name="Ohm R.A."/>
            <person name="Salamov A.A."/>
            <person name="Grigoriev I.V."/>
            <person name="Spatafora J.W."/>
            <person name="Berbee M.L."/>
        </authorList>
    </citation>
    <scope>NUCLEOTIDE SEQUENCE [LARGE SCALE GENOMIC DNA]</scope>
    <source>
        <strain evidence="10 11">NRRL 28638</strain>
    </source>
</reference>
<gene>
    <name evidence="10" type="ORF">CONCODRAFT_67138</name>
</gene>
<proteinExistence type="inferred from homology"/>
<evidence type="ECO:0000313" key="10">
    <source>
        <dbReference type="EMBL" id="KXN74873.1"/>
    </source>
</evidence>
<evidence type="ECO:0000256" key="5">
    <source>
        <dbReference type="ARBA" id="ARBA00023159"/>
    </source>
</evidence>
<comment type="function">
    <text evidence="8">Component of the Mediator complex, a coactivator involved in the regulated transcription of nearly all RNA polymerase II-dependent genes. Mediator functions as a bridge to convey information from gene-specific regulatory proteins to the basal RNA polymerase II transcription machinery. Mediator is recruited to promoters by direct interactions with regulatory proteins and serves as a scaffold for the assembly of a functional preinitiation complex with RNA polymerase II and the general transcription factors.</text>
</comment>
<dbReference type="GO" id="GO:0016592">
    <property type="term" value="C:mediator complex"/>
    <property type="evidence" value="ECO:0007669"/>
    <property type="project" value="EnsemblFungi"/>
</dbReference>
<evidence type="ECO:0000256" key="3">
    <source>
        <dbReference type="ARBA" id="ARBA00019660"/>
    </source>
</evidence>
<comment type="subcellular location">
    <subcellularLocation>
        <location evidence="1 8">Nucleus</location>
    </subcellularLocation>
</comment>
<keyword evidence="7 8" id="KW-0539">Nucleus</keyword>
<protein>
    <recommendedName>
        <fullName evidence="3 8">Mediator of RNA polymerase II transcription subunit 31</fullName>
    </recommendedName>
</protein>
<feature type="region of interest" description="Disordered" evidence="9">
    <location>
        <begin position="1"/>
        <end position="21"/>
    </location>
</feature>
<evidence type="ECO:0000256" key="4">
    <source>
        <dbReference type="ARBA" id="ARBA00023015"/>
    </source>
</evidence>
<feature type="region of interest" description="Disordered" evidence="9">
    <location>
        <begin position="129"/>
        <end position="157"/>
    </location>
</feature>
<dbReference type="PANTHER" id="PTHR13186">
    <property type="entry name" value="MEDIATOR OF RNA POLYMERASE II TRANSCRIPTION SUBUNIT 31"/>
    <property type="match status" value="1"/>
</dbReference>
<dbReference type="Proteomes" id="UP000070444">
    <property type="component" value="Unassembled WGS sequence"/>
</dbReference>
<dbReference type="FunFam" id="1.10.10.1340:FF:000001">
    <property type="entry name" value="Mediator of RNA polymerase II transcription subunit 31"/>
    <property type="match status" value="1"/>
</dbReference>
<dbReference type="EMBL" id="KQ964419">
    <property type="protein sequence ID" value="KXN74873.1"/>
    <property type="molecule type" value="Genomic_DNA"/>
</dbReference>
<dbReference type="Pfam" id="PF05669">
    <property type="entry name" value="Med31"/>
    <property type="match status" value="1"/>
</dbReference>